<evidence type="ECO:0000259" key="7">
    <source>
        <dbReference type="PROSITE" id="PS50222"/>
    </source>
</evidence>
<evidence type="ECO:0000313" key="8">
    <source>
        <dbReference type="Ensembl" id="ENSTNIP00000022534.1"/>
    </source>
</evidence>
<feature type="region of interest" description="Disordered" evidence="6">
    <location>
        <begin position="570"/>
        <end position="599"/>
    </location>
</feature>
<feature type="compositionally biased region" description="Polar residues" evidence="6">
    <location>
        <begin position="255"/>
        <end position="266"/>
    </location>
</feature>
<feature type="region of interest" description="Disordered" evidence="6">
    <location>
        <begin position="1454"/>
        <end position="1475"/>
    </location>
</feature>
<feature type="coiled-coil region" evidence="5">
    <location>
        <begin position="1869"/>
        <end position="1896"/>
    </location>
</feature>
<feature type="coiled-coil region" evidence="5">
    <location>
        <begin position="1686"/>
        <end position="1755"/>
    </location>
</feature>
<protein>
    <submittedName>
        <fullName evidence="8">Ninein</fullName>
    </submittedName>
</protein>
<dbReference type="InterPro" id="IPR002048">
    <property type="entry name" value="EF_hand_dom"/>
</dbReference>
<accession>H3DPT5</accession>
<dbReference type="SUPFAM" id="SSF47473">
    <property type="entry name" value="EF-hand"/>
    <property type="match status" value="1"/>
</dbReference>
<dbReference type="GO" id="GO:0034454">
    <property type="term" value="P:microtubule anchoring at centrosome"/>
    <property type="evidence" value="ECO:0007669"/>
    <property type="project" value="TreeGrafter"/>
</dbReference>
<evidence type="ECO:0000256" key="1">
    <source>
        <dbReference type="ARBA" id="ARBA00004300"/>
    </source>
</evidence>
<evidence type="ECO:0000313" key="9">
    <source>
        <dbReference type="Proteomes" id="UP000007303"/>
    </source>
</evidence>
<sequence length="2061" mass="234848">DGQEQGNYEERLREVFDSFDASGAGSLSLEELSELCQSLHLDETTPVLRALLQDQDRDQDHHHARVDFEQFKNALILMLSSHAEPPQSEEETWSQPDSPEIQPKFVKGSKRYGRRSTPEFIQPVSDLSEVAHANKGEEVREDSYDSAVPRKRERWNTDETSPEEYEAEGQMRLWNPDEPSTPRGSDAPLSSSLEERLREACSERMISWNGSAGHAELLVLSEHLGLELNPDLFQSLTEEGIMSVEEFVSRVLNPDKSQTRSASTPYRQLKRHHSTQPFDEGGRRIATPSALPSTTSTRLFSTLDDGTGFTPAECILDAWLDEGIENSAEILQALNFDLEGKLSLGDLATALENELLVSKNGIHQAAVASFKAEIRYLLEQVDREVKEKQKILSDLETAEKLKNQLAAEVDEHHSAIEQKNNLNLRKLEQDHKEKLAAVTSELMEEMEQLKQQAGLQREELEAEVRKSREDESFLRDHLSISVKDNRRLEMELLDSSEKLMEAESQVAKLQTSLDNIVKERFGDLDPGSADFFLQEERMKQLCAGYEAQYREMQDRIDELQAELRDFHSLGQVQQPAGRPLSEELESKSPGMESDPGIGSDEVPPFGLSLEAEMMLEQLKDQHLREIEDLRNQLKKKLQSLLEQAELERASLQRTQAEEMEALETKREEEARSLREQLSKAHMDAADLEEQLSILKTRLEEKDEGHVAQMDELRNRHADEIREREAMQESHEEELKVRLEEAEVRFRQERDETVQRLTEQWRKEKARLGEEHSESLQLLLEEEMLRLLREHEDKENRLREQWERERLQLEEDYEGMLQEKLSEEREKLQAEVEEQEKRQELLMAQVTTRHREAVREMTAKHAEEREALSSTLDQLREDIAKIQEALENAEEQRRAMEETMKREREQLNDQWREEMRRQEGQYERNMEELVTENQQLKTELDELGSNAQTTELELSRQLNELHNSLESRDELLAQSKRNARETALLLQQATEEREELLRSHAQLEAENTQMLSVSERQTREKVELLSECDGWKVKFQELEVLLQQVAVDFYLERKELQEQVSMLEESQGLSSGGESEGPGNVSLEREVEASCAGDVDDVELVQGNGDGWTKEADASVDGASAPDGRSAEASCKALDPDGNDSNSEAFLSWSLREEVPALQALEGSDAGKGVEKSGDLESCEEKNEPQDVPVWLPGNVSQDESKDHAMVGGFSGPQEEDDPDVPAPLDVQVSHIDREVELAARSHGDEGADCPPLRLQATEENVLLLEKISLLQQKTEILENLLDRNGEKIQEGNRLLEENYGLKVRILLLMEHVRELELRGSRAADLQGRYEDCLCDNARLKRRNGELEKRLEWLERGGSRQQALRDPSQVSLLDEIDTLRQDNVKFSELLGELERGREILSALPAAETLPELPLQTEVKGQAAAELQDSCAELERENLGLRRAIWALRGESRTLHETTQAQRSFPKPEPVTTKQTDPKQLVDVPGALLLRLSGSEAGRLAEENQLLRQKIAALKEEDLKEAHQELIQKLELLNQTKVAAQRDAETFSKQVSRLHQQRQQLADENRTLAEKDAQNIAEMETLQRQLAELMEDGKKRGKPPKEDRSELAACVSALETELRKALEDTASMEERNAQLSQQLSVLREKVSSRRSRTPQRLRKAVESAWELRSPADRVDALEMGLGQLVVERDGVAEESRGLQDQLDKAEAMVVKIEESLQAVTHQNGCLKADLHDLQHERDLLKHDVTVLRKQLQNLSDKVRSSGIPKPLERPERRSATGDELSRLMDFAGSAAAAAGERAAPGGGAPRFREDLLQSREMVTAAFTDVPPARRFPSDRTWNLLSLPQRKRSSRCTRRLPAFASPSACASRGAREDEDRSQLESLQQENEALKTQMSRLSSQLIDVWKVNFLPVPSCDGLMFFQTLQAQLVGFLPPASPHRMPRVQNRGEDEDNAQPNQQRAVRVLSREERMRRMKEVELSLRNVKLLLREKDAHLKEQLQKNGKADVLIGDLYKENAQLLALEVTEQRQKIAEKKNYLLEEKISSLNKIVRDLNPSPLSSLPFQYK</sequence>
<feature type="region of interest" description="Disordered" evidence="6">
    <location>
        <begin position="1933"/>
        <end position="1954"/>
    </location>
</feature>
<feature type="region of interest" description="Disordered" evidence="6">
    <location>
        <begin position="255"/>
        <end position="298"/>
    </location>
</feature>
<feature type="compositionally biased region" description="Low complexity" evidence="6">
    <location>
        <begin position="286"/>
        <end position="297"/>
    </location>
</feature>
<feature type="compositionally biased region" description="Basic and acidic residues" evidence="6">
    <location>
        <begin position="1167"/>
        <end position="1184"/>
    </location>
</feature>
<dbReference type="GO" id="GO:0005814">
    <property type="term" value="C:centriole"/>
    <property type="evidence" value="ECO:0007669"/>
    <property type="project" value="TreeGrafter"/>
</dbReference>
<feature type="coiled-coil region" evidence="5">
    <location>
        <begin position="1329"/>
        <end position="1356"/>
    </location>
</feature>
<feature type="coiled-coil region" evidence="5">
    <location>
        <begin position="776"/>
        <end position="1005"/>
    </location>
</feature>
<comment type="subcellular location">
    <subcellularLocation>
        <location evidence="1">Cytoplasm</location>
        <location evidence="1">Cytoskeleton</location>
        <location evidence="1">Microtubule organizing center</location>
        <location evidence="1">Centrosome</location>
    </subcellularLocation>
</comment>
<reference evidence="8" key="3">
    <citation type="submission" date="2025-09" db="UniProtKB">
        <authorList>
            <consortium name="Ensembl"/>
        </authorList>
    </citation>
    <scope>IDENTIFICATION</scope>
</reference>
<dbReference type="PROSITE" id="PS50222">
    <property type="entry name" value="EF_HAND_2"/>
    <property type="match status" value="1"/>
</dbReference>
<dbReference type="GO" id="GO:0097539">
    <property type="term" value="C:ciliary transition fiber"/>
    <property type="evidence" value="ECO:0007669"/>
    <property type="project" value="TreeGrafter"/>
</dbReference>
<dbReference type="OMA" id="HELCHAN"/>
<dbReference type="GO" id="GO:0051642">
    <property type="term" value="P:centrosome localization"/>
    <property type="evidence" value="ECO:0007669"/>
    <property type="project" value="TreeGrafter"/>
</dbReference>
<dbReference type="PANTHER" id="PTHR18905">
    <property type="entry name" value="NINEIN"/>
    <property type="match status" value="1"/>
</dbReference>
<dbReference type="Pfam" id="PF13499">
    <property type="entry name" value="EF-hand_7"/>
    <property type="match status" value="1"/>
</dbReference>
<dbReference type="GeneTree" id="ENSGT00660000095541"/>
<keyword evidence="3" id="KW-0597">Phosphoprotein</keyword>
<reference evidence="8" key="2">
    <citation type="submission" date="2025-08" db="UniProtKB">
        <authorList>
            <consortium name="Ensembl"/>
        </authorList>
    </citation>
    <scope>IDENTIFICATION</scope>
</reference>
<dbReference type="PANTHER" id="PTHR18905:SF11">
    <property type="entry name" value="NINEIN"/>
    <property type="match status" value="1"/>
</dbReference>
<dbReference type="GO" id="GO:0005509">
    <property type="term" value="F:calcium ion binding"/>
    <property type="evidence" value="ECO:0007669"/>
    <property type="project" value="InterPro"/>
</dbReference>
<dbReference type="Ensembl" id="ENSTNIT00000022773.1">
    <property type="protein sequence ID" value="ENSTNIP00000022534.1"/>
    <property type="gene ID" value="ENSTNIG00000019332.1"/>
</dbReference>
<dbReference type="InParanoid" id="H3DPT5"/>
<feature type="compositionally biased region" description="Basic and acidic residues" evidence="6">
    <location>
        <begin position="1764"/>
        <end position="1776"/>
    </location>
</feature>
<dbReference type="GO" id="GO:0090222">
    <property type="term" value="P:centrosome-templated microtubule nucleation"/>
    <property type="evidence" value="ECO:0007669"/>
    <property type="project" value="TreeGrafter"/>
</dbReference>
<evidence type="ECO:0000256" key="6">
    <source>
        <dbReference type="SAM" id="MobiDB-lite"/>
    </source>
</evidence>
<evidence type="ECO:0000256" key="2">
    <source>
        <dbReference type="ARBA" id="ARBA00022490"/>
    </source>
</evidence>
<feature type="coiled-coil region" evidence="5">
    <location>
        <begin position="612"/>
        <end position="751"/>
    </location>
</feature>
<keyword evidence="4" id="KW-0206">Cytoskeleton</keyword>
<dbReference type="Proteomes" id="UP000007303">
    <property type="component" value="Unassembled WGS sequence"/>
</dbReference>
<name>H3DPT5_TETNG</name>
<feature type="region of interest" description="Disordered" evidence="6">
    <location>
        <begin position="1755"/>
        <end position="1776"/>
    </location>
</feature>
<keyword evidence="9" id="KW-1185">Reference proteome</keyword>
<feature type="region of interest" description="Disordered" evidence="6">
    <location>
        <begin position="1159"/>
        <end position="1220"/>
    </location>
</feature>
<feature type="coiled-coil region" evidence="5">
    <location>
        <begin position="1609"/>
        <end position="1643"/>
    </location>
</feature>
<dbReference type="HOGENOM" id="CLU_001462_1_1_1"/>
<keyword evidence="5" id="KW-0175">Coiled coil</keyword>
<keyword evidence="2" id="KW-0963">Cytoplasm</keyword>
<feature type="region of interest" description="Disordered" evidence="6">
    <location>
        <begin position="1061"/>
        <end position="1145"/>
    </location>
</feature>
<proteinExistence type="predicted"/>
<feature type="compositionally biased region" description="Basic and acidic residues" evidence="6">
    <location>
        <begin position="132"/>
        <end position="157"/>
    </location>
</feature>
<dbReference type="Gene3D" id="1.10.238.10">
    <property type="entry name" value="EF-hand"/>
    <property type="match status" value="1"/>
</dbReference>
<organism evidence="8 9">
    <name type="scientific">Tetraodon nigroviridis</name>
    <name type="common">Spotted green pufferfish</name>
    <name type="synonym">Chelonodon nigroviridis</name>
    <dbReference type="NCBI Taxonomy" id="99883"/>
    <lineage>
        <taxon>Eukaryota</taxon>
        <taxon>Metazoa</taxon>
        <taxon>Chordata</taxon>
        <taxon>Craniata</taxon>
        <taxon>Vertebrata</taxon>
        <taxon>Euteleostomi</taxon>
        <taxon>Actinopterygii</taxon>
        <taxon>Neopterygii</taxon>
        <taxon>Teleostei</taxon>
        <taxon>Neoteleostei</taxon>
        <taxon>Acanthomorphata</taxon>
        <taxon>Eupercaria</taxon>
        <taxon>Tetraodontiformes</taxon>
        <taxon>Tetradontoidea</taxon>
        <taxon>Tetraodontidae</taxon>
        <taxon>Tetraodon</taxon>
    </lineage>
</organism>
<feature type="region of interest" description="Disordered" evidence="6">
    <location>
        <begin position="82"/>
        <end position="195"/>
    </location>
</feature>
<evidence type="ECO:0000256" key="4">
    <source>
        <dbReference type="ARBA" id="ARBA00023212"/>
    </source>
</evidence>
<feature type="coiled-coil region" evidence="5">
    <location>
        <begin position="1495"/>
        <end position="1572"/>
    </location>
</feature>
<feature type="domain" description="EF-hand" evidence="7">
    <location>
        <begin position="7"/>
        <end position="42"/>
    </location>
</feature>
<reference evidence="9" key="1">
    <citation type="journal article" date="2004" name="Nature">
        <title>Genome duplication in the teleost fish Tetraodon nigroviridis reveals the early vertebrate proto-karyotype.</title>
        <authorList>
            <person name="Jaillon O."/>
            <person name="Aury J.-M."/>
            <person name="Brunet F."/>
            <person name="Petit J.-L."/>
            <person name="Stange-Thomann N."/>
            <person name="Mauceli E."/>
            <person name="Bouneau L."/>
            <person name="Fischer C."/>
            <person name="Ozouf-Costaz C."/>
            <person name="Bernot A."/>
            <person name="Nicaud S."/>
            <person name="Jaffe D."/>
            <person name="Fisher S."/>
            <person name="Lutfalla G."/>
            <person name="Dossat C."/>
            <person name="Segurens B."/>
            <person name="Dasilva C."/>
            <person name="Salanoubat M."/>
            <person name="Levy M."/>
            <person name="Boudet N."/>
            <person name="Castellano S."/>
            <person name="Anthouard V."/>
            <person name="Jubin C."/>
            <person name="Castelli V."/>
            <person name="Katinka M."/>
            <person name="Vacherie B."/>
            <person name="Biemont C."/>
            <person name="Skalli Z."/>
            <person name="Cattolico L."/>
            <person name="Poulain J."/>
            <person name="De Berardinis V."/>
            <person name="Cruaud C."/>
            <person name="Duprat S."/>
            <person name="Brottier P."/>
            <person name="Coutanceau J.-P."/>
            <person name="Gouzy J."/>
            <person name="Parra G."/>
            <person name="Lardier G."/>
            <person name="Chapple C."/>
            <person name="McKernan K.J."/>
            <person name="McEwan P."/>
            <person name="Bosak S."/>
            <person name="Kellis M."/>
            <person name="Volff J.-N."/>
            <person name="Guigo R."/>
            <person name="Zody M.C."/>
            <person name="Mesirov J."/>
            <person name="Lindblad-Toh K."/>
            <person name="Birren B."/>
            <person name="Nusbaum C."/>
            <person name="Kahn D."/>
            <person name="Robinson-Rechavi M."/>
            <person name="Laudet V."/>
            <person name="Schachter V."/>
            <person name="Quetier F."/>
            <person name="Saurin W."/>
            <person name="Scarpelli C."/>
            <person name="Wincker P."/>
            <person name="Lander E.S."/>
            <person name="Weissenbach J."/>
            <person name="Roest Crollius H."/>
        </authorList>
    </citation>
    <scope>NUCLEOTIDE SEQUENCE [LARGE SCALE GENOMIC DNA]</scope>
</reference>
<evidence type="ECO:0000256" key="5">
    <source>
        <dbReference type="SAM" id="Coils"/>
    </source>
</evidence>
<evidence type="ECO:0000256" key="3">
    <source>
        <dbReference type="ARBA" id="ARBA00022553"/>
    </source>
</evidence>
<dbReference type="InterPro" id="IPR011992">
    <property type="entry name" value="EF-hand-dom_pair"/>
</dbReference>
<feature type="coiled-coil region" evidence="5">
    <location>
        <begin position="378"/>
        <end position="569"/>
    </location>
</feature>
<dbReference type="GO" id="GO:0097431">
    <property type="term" value="C:mitotic spindle pole"/>
    <property type="evidence" value="ECO:0007669"/>
    <property type="project" value="TreeGrafter"/>
</dbReference>
<dbReference type="GO" id="GO:0000242">
    <property type="term" value="C:pericentriolar material"/>
    <property type="evidence" value="ECO:0007669"/>
    <property type="project" value="TreeGrafter"/>
</dbReference>
<dbReference type="STRING" id="99883.ENSTNIP00000022534"/>